<feature type="transmembrane region" description="Helical" evidence="1">
    <location>
        <begin position="70"/>
        <end position="87"/>
    </location>
</feature>
<gene>
    <name evidence="2" type="ORF">ACFSQW_16105</name>
</gene>
<keyword evidence="1" id="KW-0472">Membrane</keyword>
<protein>
    <recommendedName>
        <fullName evidence="4">VanZ-like domain-containing protein</fullName>
    </recommendedName>
</protein>
<feature type="transmembrane region" description="Helical" evidence="1">
    <location>
        <begin position="102"/>
        <end position="121"/>
    </location>
</feature>
<accession>A0ABW5L7F1</accession>
<dbReference type="Proteomes" id="UP001597440">
    <property type="component" value="Unassembled WGS sequence"/>
</dbReference>
<reference evidence="3" key="1">
    <citation type="journal article" date="2019" name="Int. J. Syst. Evol. Microbiol.">
        <title>The Global Catalogue of Microorganisms (GCM) 10K type strain sequencing project: providing services to taxonomists for standard genome sequencing and annotation.</title>
        <authorList>
            <consortium name="The Broad Institute Genomics Platform"/>
            <consortium name="The Broad Institute Genome Sequencing Center for Infectious Disease"/>
            <person name="Wu L."/>
            <person name="Ma J."/>
        </authorList>
    </citation>
    <scope>NUCLEOTIDE SEQUENCE [LARGE SCALE GENOMIC DNA]</scope>
    <source>
        <strain evidence="3">KCTC 52298</strain>
    </source>
</reference>
<organism evidence="2 3">
    <name type="scientific">Sphingobacterium tabacisoli</name>
    <dbReference type="NCBI Taxonomy" id="2044855"/>
    <lineage>
        <taxon>Bacteria</taxon>
        <taxon>Pseudomonadati</taxon>
        <taxon>Bacteroidota</taxon>
        <taxon>Sphingobacteriia</taxon>
        <taxon>Sphingobacteriales</taxon>
        <taxon>Sphingobacteriaceae</taxon>
        <taxon>Sphingobacterium</taxon>
    </lineage>
</organism>
<dbReference type="EMBL" id="JBHULD010000014">
    <property type="protein sequence ID" value="MFD2555920.1"/>
    <property type="molecule type" value="Genomic_DNA"/>
</dbReference>
<dbReference type="RefSeq" id="WP_210354201.1">
    <property type="nucleotide sequence ID" value="NZ_JAEQMU010000001.1"/>
</dbReference>
<evidence type="ECO:0008006" key="4">
    <source>
        <dbReference type="Google" id="ProtNLM"/>
    </source>
</evidence>
<evidence type="ECO:0000313" key="2">
    <source>
        <dbReference type="EMBL" id="MFD2555920.1"/>
    </source>
</evidence>
<name>A0ABW5L7F1_9SPHI</name>
<feature type="transmembrane region" description="Helical" evidence="1">
    <location>
        <begin position="12"/>
        <end position="30"/>
    </location>
</feature>
<keyword evidence="1" id="KW-1133">Transmembrane helix</keyword>
<evidence type="ECO:0000313" key="3">
    <source>
        <dbReference type="Proteomes" id="UP001597440"/>
    </source>
</evidence>
<evidence type="ECO:0000256" key="1">
    <source>
        <dbReference type="SAM" id="Phobius"/>
    </source>
</evidence>
<comment type="caution">
    <text evidence="2">The sequence shown here is derived from an EMBL/GenBank/DDBJ whole genome shotgun (WGS) entry which is preliminary data.</text>
</comment>
<keyword evidence="1" id="KW-0812">Transmembrane</keyword>
<proteinExistence type="predicted"/>
<feature type="transmembrane region" description="Helical" evidence="1">
    <location>
        <begin position="42"/>
        <end position="63"/>
    </location>
</feature>
<keyword evidence="3" id="KW-1185">Reference proteome</keyword>
<sequence>MKFRPFSDTKYLWLVIILLSIIAILFKSIYREYIYSNEINDFGVADSSPNFFAGLIIVLFYYVSYQKVSLKVHALFVAIGLIGYELIQGSVFKSNVFDYKDILASIIGVTIGYLICSRLKIGVLFNSPIR</sequence>